<dbReference type="PANTHER" id="PTHR34075">
    <property type="entry name" value="BLR3430 PROTEIN"/>
    <property type="match status" value="1"/>
</dbReference>
<evidence type="ECO:0008006" key="2">
    <source>
        <dbReference type="Google" id="ProtNLM"/>
    </source>
</evidence>
<dbReference type="SUPFAM" id="SSF50249">
    <property type="entry name" value="Nucleic acid-binding proteins"/>
    <property type="match status" value="1"/>
</dbReference>
<protein>
    <recommendedName>
        <fullName evidence="2">DUF35 domain-containing protein</fullName>
    </recommendedName>
</protein>
<dbReference type="EMBL" id="DTLS01000187">
    <property type="protein sequence ID" value="HGZ60844.1"/>
    <property type="molecule type" value="Genomic_DNA"/>
</dbReference>
<accession>A0A7J3SMN1</accession>
<sequence length="101" mass="11470">MFRYYECEKCGKKYFPRKIRCYCGSMSFKEVVVDKAIGSISTYTVILVPPKGFTPPIYIGIAEYDGMKILGRYVGDPERLKVGIKVELHNDDGTTTFSPIE</sequence>
<organism evidence="1">
    <name type="scientific">Fervidicoccus fontis</name>
    <dbReference type="NCBI Taxonomy" id="683846"/>
    <lineage>
        <taxon>Archaea</taxon>
        <taxon>Thermoproteota</taxon>
        <taxon>Thermoprotei</taxon>
        <taxon>Fervidicoccales</taxon>
        <taxon>Fervidicoccaceae</taxon>
        <taxon>Fervidicoccus</taxon>
    </lineage>
</organism>
<dbReference type="PANTHER" id="PTHR34075:SF5">
    <property type="entry name" value="BLR3430 PROTEIN"/>
    <property type="match status" value="1"/>
</dbReference>
<gene>
    <name evidence="1" type="ORF">ENW83_06595</name>
</gene>
<name>A0A7J3SMN1_9CREN</name>
<dbReference type="AlphaFoldDB" id="A0A7J3SMN1"/>
<proteinExistence type="predicted"/>
<dbReference type="InterPro" id="IPR012340">
    <property type="entry name" value="NA-bd_OB-fold"/>
</dbReference>
<reference evidence="1" key="1">
    <citation type="journal article" date="2020" name="mSystems">
        <title>Genome- and Community-Level Interaction Insights into Carbon Utilization and Element Cycling Functions of Hydrothermarchaeota in Hydrothermal Sediment.</title>
        <authorList>
            <person name="Zhou Z."/>
            <person name="Liu Y."/>
            <person name="Xu W."/>
            <person name="Pan J."/>
            <person name="Luo Z.H."/>
            <person name="Li M."/>
        </authorList>
    </citation>
    <scope>NUCLEOTIDE SEQUENCE [LARGE SCALE GENOMIC DNA]</scope>
    <source>
        <strain evidence="1">SpSt-885</strain>
    </source>
</reference>
<comment type="caution">
    <text evidence="1">The sequence shown here is derived from an EMBL/GenBank/DDBJ whole genome shotgun (WGS) entry which is preliminary data.</text>
</comment>
<evidence type="ECO:0000313" key="1">
    <source>
        <dbReference type="EMBL" id="HGZ60844.1"/>
    </source>
</evidence>
<dbReference type="InterPro" id="IPR052513">
    <property type="entry name" value="Thioester_dehydratase-like"/>
</dbReference>